<evidence type="ECO:0000313" key="2">
    <source>
        <dbReference type="EMBL" id="KKL20888.1"/>
    </source>
</evidence>
<dbReference type="InterPro" id="IPR003615">
    <property type="entry name" value="HNH_nuc"/>
</dbReference>
<dbReference type="Gene3D" id="1.10.30.50">
    <property type="match status" value="1"/>
</dbReference>
<comment type="caution">
    <text evidence="2">The sequence shown here is derived from an EMBL/GenBank/DDBJ whole genome shotgun (WGS) entry which is preliminary data.</text>
</comment>
<reference evidence="2" key="1">
    <citation type="journal article" date="2015" name="Nature">
        <title>Complex archaea that bridge the gap between prokaryotes and eukaryotes.</title>
        <authorList>
            <person name="Spang A."/>
            <person name="Saw J.H."/>
            <person name="Jorgensen S.L."/>
            <person name="Zaremba-Niedzwiedzka K."/>
            <person name="Martijn J."/>
            <person name="Lind A.E."/>
            <person name="van Eijk R."/>
            <person name="Schleper C."/>
            <person name="Guy L."/>
            <person name="Ettema T.J."/>
        </authorList>
    </citation>
    <scope>NUCLEOTIDE SEQUENCE</scope>
</reference>
<dbReference type="InterPro" id="IPR029471">
    <property type="entry name" value="HNH_5"/>
</dbReference>
<dbReference type="EMBL" id="LAZR01037930">
    <property type="protein sequence ID" value="KKL20888.1"/>
    <property type="molecule type" value="Genomic_DNA"/>
</dbReference>
<accession>A0A0F9EA09</accession>
<name>A0A0F9EA09_9ZZZZ</name>
<feature type="domain" description="HNH nuclease" evidence="1">
    <location>
        <begin position="73"/>
        <end position="125"/>
    </location>
</feature>
<gene>
    <name evidence="2" type="ORF">LCGC14_2450970</name>
</gene>
<dbReference type="SMART" id="SM00507">
    <property type="entry name" value="HNHc"/>
    <property type="match status" value="1"/>
</dbReference>
<organism evidence="2">
    <name type="scientific">marine sediment metagenome</name>
    <dbReference type="NCBI Taxonomy" id="412755"/>
    <lineage>
        <taxon>unclassified sequences</taxon>
        <taxon>metagenomes</taxon>
        <taxon>ecological metagenomes</taxon>
    </lineage>
</organism>
<dbReference type="AlphaFoldDB" id="A0A0F9EA09"/>
<proteinExistence type="predicted"/>
<dbReference type="PANTHER" id="PTHR33877">
    <property type="entry name" value="SLL1193 PROTEIN"/>
    <property type="match status" value="1"/>
</dbReference>
<protein>
    <recommendedName>
        <fullName evidence="1">HNH nuclease domain-containing protein</fullName>
    </recommendedName>
</protein>
<dbReference type="CDD" id="cd00085">
    <property type="entry name" value="HNHc"/>
    <property type="match status" value="1"/>
</dbReference>
<dbReference type="PANTHER" id="PTHR33877:SF2">
    <property type="entry name" value="OS07G0170200 PROTEIN"/>
    <property type="match status" value="1"/>
</dbReference>
<dbReference type="Pfam" id="PF14279">
    <property type="entry name" value="HNH_5"/>
    <property type="match status" value="1"/>
</dbReference>
<dbReference type="InterPro" id="IPR052892">
    <property type="entry name" value="NA-targeting_endonuclease"/>
</dbReference>
<evidence type="ECO:0000259" key="1">
    <source>
        <dbReference type="SMART" id="SM00507"/>
    </source>
</evidence>
<sequence length="176" mass="20098">MQRALLLDRNYMVLSLVPWKRAVKLMVKGKAEAVQGSGSVASIQGVDGKFSVPSILRLLVVIPWKAHMGRMRFTRKNVLIRDNNKCLYCGIRVGKNTSIDHIIPRSRGGKTDYKNCVTCCKECNNKKADRTPKEAGMKLKNKPRRPTFMSLYRHYLKSPPEEWCNYIIGLKDESNI</sequence>